<reference evidence="2" key="1">
    <citation type="submission" date="2020-10" db="EMBL/GenBank/DDBJ databases">
        <authorList>
            <person name="Castelo-Branco R."/>
            <person name="Eusebio N."/>
            <person name="Adriana R."/>
            <person name="Vieira A."/>
            <person name="Brugerolle De Fraissinette N."/>
            <person name="Rezende De Castro R."/>
            <person name="Schneider M.P."/>
            <person name="Vasconcelos V."/>
            <person name="Leao P.N."/>
        </authorList>
    </citation>
    <scope>NUCLEOTIDE SEQUENCE</scope>
    <source>
        <strain evidence="2">LEGE 07310</strain>
    </source>
</reference>
<keyword evidence="3" id="KW-1185">Reference proteome</keyword>
<dbReference type="EMBL" id="JADEXG010000035">
    <property type="protein sequence ID" value="MBE9078550.1"/>
    <property type="molecule type" value="Genomic_DNA"/>
</dbReference>
<name>A0A8J7A9D5_9CYAN</name>
<keyword evidence="1" id="KW-0472">Membrane</keyword>
<accession>A0A8J7A9D5</accession>
<gene>
    <name evidence="2" type="ORF">IQ241_14815</name>
</gene>
<keyword evidence="1" id="KW-1133">Transmembrane helix</keyword>
<dbReference type="InterPro" id="IPR013417">
    <property type="entry name" value="CHP02588"/>
</dbReference>
<comment type="caution">
    <text evidence="2">The sequence shown here is derived from an EMBL/GenBank/DDBJ whole genome shotgun (WGS) entry which is preliminary data.</text>
</comment>
<dbReference type="RefSeq" id="WP_193908508.1">
    <property type="nucleotide sequence ID" value="NZ_JADEXG010000035.1"/>
</dbReference>
<organism evidence="2 3">
    <name type="scientific">Vasconcelosia minhoensis LEGE 07310</name>
    <dbReference type="NCBI Taxonomy" id="915328"/>
    <lineage>
        <taxon>Bacteria</taxon>
        <taxon>Bacillati</taxon>
        <taxon>Cyanobacteriota</taxon>
        <taxon>Cyanophyceae</taxon>
        <taxon>Nodosilineales</taxon>
        <taxon>Cymatolegaceae</taxon>
        <taxon>Vasconcelosia</taxon>
        <taxon>Vasconcelosia minhoensis</taxon>
    </lineage>
</organism>
<feature type="transmembrane region" description="Helical" evidence="1">
    <location>
        <begin position="31"/>
        <end position="50"/>
    </location>
</feature>
<evidence type="ECO:0000313" key="3">
    <source>
        <dbReference type="Proteomes" id="UP000636505"/>
    </source>
</evidence>
<dbReference type="AlphaFoldDB" id="A0A8J7A9D5"/>
<dbReference type="Proteomes" id="UP000636505">
    <property type="component" value="Unassembled WGS sequence"/>
</dbReference>
<protein>
    <submittedName>
        <fullName evidence="2">TIGR02588 family protein</fullName>
    </submittedName>
</protein>
<dbReference type="NCBIfam" id="TIGR02588">
    <property type="entry name" value="TIGR02588 family protein"/>
    <property type="match status" value="1"/>
</dbReference>
<sequence>MSEGAKFSEPAVKDEAIDDLGVQSPRSLAEWLTLAITTAVLVTVIGLVIYDWQVSRDRPPAFQITTESVRFTDSRYYVPFTIQNTGGQIVRAVQVRARLHLAEADDEAGEQQIDFLSASERKQGSFVFDHDPHTGELTIRVASFALP</sequence>
<evidence type="ECO:0000313" key="2">
    <source>
        <dbReference type="EMBL" id="MBE9078550.1"/>
    </source>
</evidence>
<keyword evidence="1" id="KW-0812">Transmembrane</keyword>
<evidence type="ECO:0000256" key="1">
    <source>
        <dbReference type="SAM" id="Phobius"/>
    </source>
</evidence>
<proteinExistence type="predicted"/>